<dbReference type="Gene3D" id="3.30.70.2210">
    <property type="match status" value="1"/>
</dbReference>
<comment type="catalytic activity">
    <reaction evidence="1 5 6">
        <text>[protein]-peptidylproline (omega=180) = [protein]-peptidylproline (omega=0)</text>
        <dbReference type="Rhea" id="RHEA:16237"/>
        <dbReference type="Rhea" id="RHEA-COMP:10747"/>
        <dbReference type="Rhea" id="RHEA-COMP:10748"/>
        <dbReference type="ChEBI" id="CHEBI:83833"/>
        <dbReference type="ChEBI" id="CHEBI:83834"/>
        <dbReference type="EC" id="5.2.1.8"/>
    </reaction>
</comment>
<evidence type="ECO:0000256" key="5">
    <source>
        <dbReference type="PROSITE-ProRule" id="PRU00277"/>
    </source>
</evidence>
<dbReference type="Pfam" id="PF00254">
    <property type="entry name" value="FKBP_C"/>
    <property type="match status" value="1"/>
</dbReference>
<dbReference type="Gene3D" id="2.40.10.330">
    <property type="match status" value="1"/>
</dbReference>
<evidence type="ECO:0000256" key="2">
    <source>
        <dbReference type="ARBA" id="ARBA00006577"/>
    </source>
</evidence>
<proteinExistence type="inferred from homology"/>
<evidence type="ECO:0000256" key="3">
    <source>
        <dbReference type="ARBA" id="ARBA00023110"/>
    </source>
</evidence>
<evidence type="ECO:0000256" key="7">
    <source>
        <dbReference type="SAM" id="MobiDB-lite"/>
    </source>
</evidence>
<sequence>MQKGDVILVDYTGKDLISNRVFDTTVEAKAKESNLFDARIIYKPVPIILGRHEMLNSLEDELEKMNVGETKKIVLPPKKGFGDRDARNIRLASLKDFREHQLAPYPGMIVEVNGAQGKVQSVSGGRVRIDFNHPLAGKELEYEVSIRKKFDSLQEQANALFDKFFPFVAEKDKKVSEKNGEIEITLPESAAQVRELDILKQVYTKVLKEHLTGVKEVKFTKPQEKETAAKTEKVAAVETKNDAVTEEKAPAKPRVYGRKKPA</sequence>
<comment type="caution">
    <text evidence="9">The sequence shown here is derived from an EMBL/GenBank/DDBJ whole genome shotgun (WGS) entry which is preliminary data.</text>
</comment>
<evidence type="ECO:0000259" key="8">
    <source>
        <dbReference type="PROSITE" id="PS50059"/>
    </source>
</evidence>
<evidence type="ECO:0000256" key="4">
    <source>
        <dbReference type="ARBA" id="ARBA00023235"/>
    </source>
</evidence>
<organism evidence="9 10">
    <name type="scientific">Candidatus Iainarchaeum sp</name>
    <dbReference type="NCBI Taxonomy" id="3101447"/>
    <lineage>
        <taxon>Archaea</taxon>
        <taxon>Candidatus Iainarchaeota</taxon>
        <taxon>Candidatus Iainarchaeia</taxon>
        <taxon>Candidatus Iainarchaeales</taxon>
        <taxon>Candidatus Iainarchaeaceae</taxon>
        <taxon>Candidatus Iainarchaeum</taxon>
    </lineage>
</organism>
<comment type="similarity">
    <text evidence="2 6">Belongs to the FKBP-type PPIase family.</text>
</comment>
<feature type="domain" description="PPIase FKBP-type" evidence="8">
    <location>
        <begin position="4"/>
        <end position="118"/>
    </location>
</feature>
<evidence type="ECO:0000256" key="6">
    <source>
        <dbReference type="RuleBase" id="RU003915"/>
    </source>
</evidence>
<dbReference type="InterPro" id="IPR046357">
    <property type="entry name" value="PPIase_dom_sf"/>
</dbReference>
<dbReference type="AlphaFoldDB" id="A0A8T4L3D4"/>
<dbReference type="InterPro" id="IPR048261">
    <property type="entry name" value="SlpA/SlyD-like_ins_sf"/>
</dbReference>
<accession>A0A8T4L3D4</accession>
<protein>
    <recommendedName>
        <fullName evidence="6">Peptidyl-prolyl cis-trans isomerase</fullName>
        <ecNumber evidence="6">5.2.1.8</ecNumber>
    </recommendedName>
</protein>
<dbReference type="Gene3D" id="3.10.50.40">
    <property type="match status" value="1"/>
</dbReference>
<name>A0A8T4L3D4_9ARCH</name>
<evidence type="ECO:0000256" key="1">
    <source>
        <dbReference type="ARBA" id="ARBA00000971"/>
    </source>
</evidence>
<dbReference type="PANTHER" id="PTHR47861:SF2">
    <property type="entry name" value="LONG-TYPE PEPTIDYL-PROLYL CIS-TRANS ISOMERASE"/>
    <property type="match status" value="1"/>
</dbReference>
<dbReference type="SUPFAM" id="SSF54534">
    <property type="entry name" value="FKBP-like"/>
    <property type="match status" value="1"/>
</dbReference>
<dbReference type="EC" id="5.2.1.8" evidence="6"/>
<evidence type="ECO:0000313" key="9">
    <source>
        <dbReference type="EMBL" id="MBS3060964.1"/>
    </source>
</evidence>
<keyword evidence="3 5" id="KW-0697">Rotamase</keyword>
<dbReference type="Proteomes" id="UP000675968">
    <property type="component" value="Unassembled WGS sequence"/>
</dbReference>
<feature type="compositionally biased region" description="Basic and acidic residues" evidence="7">
    <location>
        <begin position="220"/>
        <end position="250"/>
    </location>
</feature>
<feature type="region of interest" description="Disordered" evidence="7">
    <location>
        <begin position="220"/>
        <end position="262"/>
    </location>
</feature>
<keyword evidence="4 5" id="KW-0413">Isomerase</keyword>
<dbReference type="GO" id="GO:0003755">
    <property type="term" value="F:peptidyl-prolyl cis-trans isomerase activity"/>
    <property type="evidence" value="ECO:0007669"/>
    <property type="project" value="UniProtKB-UniRule"/>
</dbReference>
<dbReference type="PANTHER" id="PTHR47861">
    <property type="entry name" value="FKBP-TYPE PEPTIDYL-PROLYL CIS-TRANS ISOMERASE SLYD"/>
    <property type="match status" value="1"/>
</dbReference>
<dbReference type="InterPro" id="IPR054016">
    <property type="entry name" value="FKBP26_IF"/>
</dbReference>
<dbReference type="EMBL" id="JAGVWC010000002">
    <property type="protein sequence ID" value="MBS3060964.1"/>
    <property type="molecule type" value="Genomic_DNA"/>
</dbReference>
<gene>
    <name evidence="9" type="ORF">J4215_00095</name>
</gene>
<dbReference type="PROSITE" id="PS50059">
    <property type="entry name" value="FKBP_PPIASE"/>
    <property type="match status" value="1"/>
</dbReference>
<reference evidence="9" key="1">
    <citation type="submission" date="2021-03" db="EMBL/GenBank/DDBJ databases">
        <authorList>
            <person name="Jaffe A."/>
        </authorList>
    </citation>
    <scope>NUCLEOTIDE SEQUENCE</scope>
    <source>
        <strain evidence="9">RIFCSPLOWO2_01_FULL_AR10_48_17</strain>
    </source>
</reference>
<dbReference type="Pfam" id="PF22199">
    <property type="entry name" value="FKBP26_IF"/>
    <property type="match status" value="1"/>
</dbReference>
<reference evidence="9" key="2">
    <citation type="submission" date="2021-05" db="EMBL/GenBank/DDBJ databases">
        <title>Protein family content uncovers lineage relationships and bacterial pathway maintenance mechanisms in DPANN archaea.</title>
        <authorList>
            <person name="Castelle C.J."/>
            <person name="Meheust R."/>
            <person name="Jaffe A.L."/>
            <person name="Seitz K."/>
            <person name="Gong X."/>
            <person name="Baker B.J."/>
            <person name="Banfield J.F."/>
        </authorList>
    </citation>
    <scope>NUCLEOTIDE SEQUENCE</scope>
    <source>
        <strain evidence="9">RIFCSPLOWO2_01_FULL_AR10_48_17</strain>
    </source>
</reference>
<dbReference type="InterPro" id="IPR001179">
    <property type="entry name" value="PPIase_FKBP_dom"/>
</dbReference>
<evidence type="ECO:0000313" key="10">
    <source>
        <dbReference type="Proteomes" id="UP000675968"/>
    </source>
</evidence>